<gene>
    <name evidence="5" type="ORF">HNR02_006537</name>
</gene>
<evidence type="ECO:0000256" key="3">
    <source>
        <dbReference type="ARBA" id="ARBA00023163"/>
    </source>
</evidence>
<keyword evidence="6" id="KW-1185">Reference proteome</keyword>
<dbReference type="PROSITE" id="PS50995">
    <property type="entry name" value="HTH_MARR_2"/>
    <property type="match status" value="1"/>
</dbReference>
<organism evidence="5 6">
    <name type="scientific">Amycolatopsis endophytica</name>
    <dbReference type="NCBI Taxonomy" id="860233"/>
    <lineage>
        <taxon>Bacteria</taxon>
        <taxon>Bacillati</taxon>
        <taxon>Actinomycetota</taxon>
        <taxon>Actinomycetes</taxon>
        <taxon>Pseudonocardiales</taxon>
        <taxon>Pseudonocardiaceae</taxon>
        <taxon>Amycolatopsis</taxon>
    </lineage>
</organism>
<keyword evidence="1" id="KW-0805">Transcription regulation</keyword>
<dbReference type="GO" id="GO:0003677">
    <property type="term" value="F:DNA binding"/>
    <property type="evidence" value="ECO:0007669"/>
    <property type="project" value="UniProtKB-KW"/>
</dbReference>
<keyword evidence="2 5" id="KW-0238">DNA-binding</keyword>
<dbReference type="PANTHER" id="PTHR39515">
    <property type="entry name" value="CONSERVED PROTEIN"/>
    <property type="match status" value="1"/>
</dbReference>
<dbReference type="Gene3D" id="1.10.10.10">
    <property type="entry name" value="Winged helix-like DNA-binding domain superfamily/Winged helix DNA-binding domain"/>
    <property type="match status" value="1"/>
</dbReference>
<feature type="domain" description="HTH marR-type" evidence="4">
    <location>
        <begin position="1"/>
        <end position="133"/>
    </location>
</feature>
<dbReference type="InterPro" id="IPR036388">
    <property type="entry name" value="WH-like_DNA-bd_sf"/>
</dbReference>
<dbReference type="InterPro" id="IPR023187">
    <property type="entry name" value="Tscrpt_reg_MarR-type_CS"/>
</dbReference>
<dbReference type="PANTHER" id="PTHR39515:SF2">
    <property type="entry name" value="HTH-TYPE TRANSCRIPTIONAL REGULATOR RV0880"/>
    <property type="match status" value="1"/>
</dbReference>
<dbReference type="PROSITE" id="PS01117">
    <property type="entry name" value="HTH_MARR_1"/>
    <property type="match status" value="1"/>
</dbReference>
<dbReference type="GO" id="GO:0003700">
    <property type="term" value="F:DNA-binding transcription factor activity"/>
    <property type="evidence" value="ECO:0007669"/>
    <property type="project" value="InterPro"/>
</dbReference>
<name>A0A853BER0_9PSEU</name>
<sequence length="148" mass="16158">MTDKDDVAEALDEMAGLVVRHLSERGGLSATALSCLSRLDRDGTVRLTALAAAEGVSQPSVSQLAQRLERQDLLRRVADPTDGRASLVEITGAGRALLAERRRIRHDRLAGLLDTLPPEDEDTLREALRRALPVVRRLAEAGTERGFR</sequence>
<proteinExistence type="predicted"/>
<evidence type="ECO:0000313" key="5">
    <source>
        <dbReference type="EMBL" id="NYI93162.1"/>
    </source>
</evidence>
<evidence type="ECO:0000256" key="1">
    <source>
        <dbReference type="ARBA" id="ARBA00023015"/>
    </source>
</evidence>
<dbReference type="RefSeq" id="WP_312861251.1">
    <property type="nucleotide sequence ID" value="NZ_JACCFK010000002.1"/>
</dbReference>
<reference evidence="5 6" key="1">
    <citation type="submission" date="2020-07" db="EMBL/GenBank/DDBJ databases">
        <title>Sequencing the genomes of 1000 actinobacteria strains.</title>
        <authorList>
            <person name="Klenk H.-P."/>
        </authorList>
    </citation>
    <scope>NUCLEOTIDE SEQUENCE [LARGE SCALE GENOMIC DNA]</scope>
    <source>
        <strain evidence="5 6">DSM 104006</strain>
    </source>
</reference>
<dbReference type="SUPFAM" id="SSF46785">
    <property type="entry name" value="Winged helix' DNA-binding domain"/>
    <property type="match status" value="1"/>
</dbReference>
<dbReference type="Proteomes" id="UP000549616">
    <property type="component" value="Unassembled WGS sequence"/>
</dbReference>
<evidence type="ECO:0000256" key="2">
    <source>
        <dbReference type="ARBA" id="ARBA00023125"/>
    </source>
</evidence>
<dbReference type="Pfam" id="PF01047">
    <property type="entry name" value="MarR"/>
    <property type="match status" value="1"/>
</dbReference>
<dbReference type="InterPro" id="IPR052526">
    <property type="entry name" value="HTH-type_Bedaq_tolerance"/>
</dbReference>
<dbReference type="InterPro" id="IPR000835">
    <property type="entry name" value="HTH_MarR-typ"/>
</dbReference>
<dbReference type="EMBL" id="JACCFK010000002">
    <property type="protein sequence ID" value="NYI93162.1"/>
    <property type="molecule type" value="Genomic_DNA"/>
</dbReference>
<protein>
    <submittedName>
        <fullName evidence="5">DNA-binding MarR family transcriptional regulator</fullName>
    </submittedName>
</protein>
<evidence type="ECO:0000313" key="6">
    <source>
        <dbReference type="Proteomes" id="UP000549616"/>
    </source>
</evidence>
<comment type="caution">
    <text evidence="5">The sequence shown here is derived from an EMBL/GenBank/DDBJ whole genome shotgun (WGS) entry which is preliminary data.</text>
</comment>
<evidence type="ECO:0000259" key="4">
    <source>
        <dbReference type="PROSITE" id="PS50995"/>
    </source>
</evidence>
<keyword evidence="3" id="KW-0804">Transcription</keyword>
<dbReference type="SMART" id="SM00347">
    <property type="entry name" value="HTH_MARR"/>
    <property type="match status" value="1"/>
</dbReference>
<dbReference type="InterPro" id="IPR036390">
    <property type="entry name" value="WH_DNA-bd_sf"/>
</dbReference>
<accession>A0A853BER0</accession>
<dbReference type="AlphaFoldDB" id="A0A853BER0"/>